<gene>
    <name evidence="3" type="ORF">GCM10025751_15230</name>
</gene>
<reference evidence="3 4" key="1">
    <citation type="journal article" date="2019" name="Int. J. Syst. Evol. Microbiol.">
        <title>The Global Catalogue of Microorganisms (GCM) 10K type strain sequencing project: providing services to taxonomists for standard genome sequencing and annotation.</title>
        <authorList>
            <consortium name="The Broad Institute Genomics Platform"/>
            <consortium name="The Broad Institute Genome Sequencing Center for Infectious Disease"/>
            <person name="Wu L."/>
            <person name="Ma J."/>
        </authorList>
    </citation>
    <scope>NUCLEOTIDE SEQUENCE [LARGE SCALE GENOMIC DNA]</scope>
    <source>
        <strain evidence="3 4">JCM 17504</strain>
    </source>
</reference>
<dbReference type="Pfam" id="PF09851">
    <property type="entry name" value="SHOCT"/>
    <property type="match status" value="1"/>
</dbReference>
<sequence length="135" mass="15698">MRDTHQSLADQISGIFALLVLGVGLTALFLGYSWFWMVFVLGFAVALPIVAILSESLFGRESESEWREDESKSEQVDEQQDALDTLRERYARGEIDETEFERRVDLLLENETVADVKARRGREQKRETERERERN</sequence>
<feature type="domain" description="SHOCT" evidence="2">
    <location>
        <begin position="81"/>
        <end position="108"/>
    </location>
</feature>
<keyword evidence="1" id="KW-1133">Transmembrane helix</keyword>
<dbReference type="Proteomes" id="UP001501729">
    <property type="component" value="Unassembled WGS sequence"/>
</dbReference>
<evidence type="ECO:0000256" key="1">
    <source>
        <dbReference type="SAM" id="Phobius"/>
    </source>
</evidence>
<organism evidence="3 4">
    <name type="scientific">Haladaptatus pallidirubidus</name>
    <dbReference type="NCBI Taxonomy" id="1008152"/>
    <lineage>
        <taxon>Archaea</taxon>
        <taxon>Methanobacteriati</taxon>
        <taxon>Methanobacteriota</taxon>
        <taxon>Stenosarchaea group</taxon>
        <taxon>Halobacteria</taxon>
        <taxon>Halobacteriales</taxon>
        <taxon>Haladaptataceae</taxon>
        <taxon>Haladaptatus</taxon>
    </lineage>
</organism>
<evidence type="ECO:0000313" key="4">
    <source>
        <dbReference type="Proteomes" id="UP001501729"/>
    </source>
</evidence>
<keyword evidence="1" id="KW-0812">Transmembrane</keyword>
<protein>
    <recommendedName>
        <fullName evidence="2">SHOCT domain-containing protein</fullName>
    </recommendedName>
</protein>
<dbReference type="AlphaFoldDB" id="A0AAV3UER8"/>
<dbReference type="InterPro" id="IPR018649">
    <property type="entry name" value="SHOCT"/>
</dbReference>
<accession>A0AAV3UER8</accession>
<proteinExistence type="predicted"/>
<name>A0AAV3UER8_9EURY</name>
<dbReference type="RefSeq" id="WP_227776304.1">
    <property type="nucleotide sequence ID" value="NZ_BAABKX010000001.1"/>
</dbReference>
<comment type="caution">
    <text evidence="3">The sequence shown here is derived from an EMBL/GenBank/DDBJ whole genome shotgun (WGS) entry which is preliminary data.</text>
</comment>
<feature type="transmembrane region" description="Helical" evidence="1">
    <location>
        <begin position="12"/>
        <end position="30"/>
    </location>
</feature>
<keyword evidence="4" id="KW-1185">Reference proteome</keyword>
<keyword evidence="1" id="KW-0472">Membrane</keyword>
<evidence type="ECO:0000259" key="2">
    <source>
        <dbReference type="Pfam" id="PF09851"/>
    </source>
</evidence>
<evidence type="ECO:0000313" key="3">
    <source>
        <dbReference type="EMBL" id="GAA5046229.1"/>
    </source>
</evidence>
<feature type="transmembrane region" description="Helical" evidence="1">
    <location>
        <begin position="36"/>
        <end position="58"/>
    </location>
</feature>
<dbReference type="EMBL" id="BAABKX010000001">
    <property type="protein sequence ID" value="GAA5046229.1"/>
    <property type="molecule type" value="Genomic_DNA"/>
</dbReference>
<dbReference type="GeneID" id="68612112"/>